<dbReference type="EMBL" id="CCEJ010000003">
    <property type="protein sequence ID" value="CDR33723.1"/>
    <property type="molecule type" value="Genomic_DNA"/>
</dbReference>
<name>A0A090D1S9_9BACT</name>
<dbReference type="GO" id="GO:0004518">
    <property type="term" value="F:nuclease activity"/>
    <property type="evidence" value="ECO:0007669"/>
    <property type="project" value="InterPro"/>
</dbReference>
<feature type="domain" description="BFN" evidence="1">
    <location>
        <begin position="1"/>
        <end position="136"/>
    </location>
</feature>
<dbReference type="RefSeq" id="WP_041017156.1">
    <property type="nucleotide sequence ID" value="NZ_CCEJ010000003.1"/>
</dbReference>
<sequence>MFSELIQLSFDKIMQTRSYTVIILAAQGKRFAIYTDPSIGKALQMYLTGTEKQRPLTHDLIDSIFQGLDVRIKQVVINDLQDTVYYARLFIEQTIDDIRHIIEIDARPSDCIILALMNNVPVFCTKEVLDRTVPIEE</sequence>
<reference evidence="2" key="2">
    <citation type="submission" date="2014-09" db="EMBL/GenBank/DDBJ databases">
        <title>Criblamydia sequanensis harbors a mega-plasmid encoding arsenite resistance.</title>
        <authorList>
            <person name="Bertelli C."/>
            <person name="Goesmann A."/>
            <person name="Greub G."/>
        </authorList>
    </citation>
    <scope>NUCLEOTIDE SEQUENCE [LARGE SCALE GENOMIC DNA]</scope>
    <source>
        <strain evidence="2">CRIB-18</strain>
    </source>
</reference>
<accession>A0A090D1S9</accession>
<protein>
    <recommendedName>
        <fullName evidence="1">BFN domain-containing protein</fullName>
    </recommendedName>
</protein>
<dbReference type="Gene3D" id="3.10.690.10">
    <property type="entry name" value="Bifunctional nuclease domain"/>
    <property type="match status" value="1"/>
</dbReference>
<comment type="caution">
    <text evidence="2">The sequence shown here is derived from an EMBL/GenBank/DDBJ whole genome shotgun (WGS) entry which is preliminary data.</text>
</comment>
<dbReference type="SUPFAM" id="SSF103256">
    <property type="entry name" value="Hypothetical protein TM0160"/>
    <property type="match status" value="1"/>
</dbReference>
<evidence type="ECO:0000259" key="1">
    <source>
        <dbReference type="PROSITE" id="PS51658"/>
    </source>
</evidence>
<dbReference type="STRING" id="1437425.CSEC_0895"/>
<dbReference type="Proteomes" id="UP000031552">
    <property type="component" value="Unassembled WGS sequence"/>
</dbReference>
<dbReference type="eggNOG" id="COG1259">
    <property type="taxonomic scope" value="Bacteria"/>
</dbReference>
<dbReference type="AlphaFoldDB" id="A0A090D1S9"/>
<keyword evidence="3" id="KW-1185">Reference proteome</keyword>
<reference evidence="2" key="1">
    <citation type="submission" date="2013-12" db="EMBL/GenBank/DDBJ databases">
        <authorList>
            <person name="Linke B."/>
        </authorList>
    </citation>
    <scope>NUCLEOTIDE SEQUENCE [LARGE SCALE GENOMIC DNA]</scope>
    <source>
        <strain evidence="2">CRIB-18</strain>
    </source>
</reference>
<dbReference type="InterPro" id="IPR003729">
    <property type="entry name" value="Bi_nuclease_dom"/>
</dbReference>
<evidence type="ECO:0000313" key="3">
    <source>
        <dbReference type="Proteomes" id="UP000031552"/>
    </source>
</evidence>
<dbReference type="InterPro" id="IPR036104">
    <property type="entry name" value="BFN_sf"/>
</dbReference>
<dbReference type="PROSITE" id="PS51658">
    <property type="entry name" value="BFN"/>
    <property type="match status" value="1"/>
</dbReference>
<proteinExistence type="predicted"/>
<dbReference type="Pfam" id="PF02577">
    <property type="entry name" value="BFN_dom"/>
    <property type="match status" value="1"/>
</dbReference>
<dbReference type="OrthoDB" id="9788698at2"/>
<gene>
    <name evidence="2" type="ORF">CSEC_0895</name>
</gene>
<organism evidence="2 3">
    <name type="scientific">Candidatus Criblamydia sequanensis CRIB-18</name>
    <dbReference type="NCBI Taxonomy" id="1437425"/>
    <lineage>
        <taxon>Bacteria</taxon>
        <taxon>Pseudomonadati</taxon>
        <taxon>Chlamydiota</taxon>
        <taxon>Chlamydiia</taxon>
        <taxon>Parachlamydiales</taxon>
        <taxon>Candidatus Criblamydiaceae</taxon>
        <taxon>Candidatus Criblamydia</taxon>
    </lineage>
</organism>
<dbReference type="PANTHER" id="PTHR15160:SF1">
    <property type="entry name" value="VON HIPPEL-LINDAU DISEASE TUMOR SUPPRESSOR"/>
    <property type="match status" value="1"/>
</dbReference>
<evidence type="ECO:0000313" key="2">
    <source>
        <dbReference type="EMBL" id="CDR33723.1"/>
    </source>
</evidence>
<dbReference type="PANTHER" id="PTHR15160">
    <property type="entry name" value="VON HIPPEL-LINDAU PROTEIN"/>
    <property type="match status" value="1"/>
</dbReference>